<dbReference type="SUPFAM" id="SSF52743">
    <property type="entry name" value="Subtilisin-like"/>
    <property type="match status" value="1"/>
</dbReference>
<evidence type="ECO:0000256" key="5">
    <source>
        <dbReference type="PROSITE-ProRule" id="PRU01240"/>
    </source>
</evidence>
<organism evidence="8 9">
    <name type="scientific">Namhaeicola litoreus</name>
    <dbReference type="NCBI Taxonomy" id="1052145"/>
    <lineage>
        <taxon>Bacteria</taxon>
        <taxon>Pseudomonadati</taxon>
        <taxon>Bacteroidota</taxon>
        <taxon>Flavobacteriia</taxon>
        <taxon>Flavobacteriales</taxon>
        <taxon>Flavobacteriaceae</taxon>
        <taxon>Namhaeicola</taxon>
    </lineage>
</organism>
<dbReference type="InterPro" id="IPR023828">
    <property type="entry name" value="Peptidase_S8_Ser-AS"/>
</dbReference>
<dbReference type="Pfam" id="PF00082">
    <property type="entry name" value="Peptidase_S8"/>
    <property type="match status" value="1"/>
</dbReference>
<dbReference type="RefSeq" id="WP_377175706.1">
    <property type="nucleotide sequence ID" value="NZ_JBHTMY010000001.1"/>
</dbReference>
<comment type="caution">
    <text evidence="8">The sequence shown here is derived from an EMBL/GenBank/DDBJ whole genome shotgun (WGS) entry which is preliminary data.</text>
</comment>
<proteinExistence type="inferred from homology"/>
<evidence type="ECO:0000313" key="9">
    <source>
        <dbReference type="Proteomes" id="UP001597201"/>
    </source>
</evidence>
<accession>A0ABW3XZC3</accession>
<keyword evidence="4 5" id="KW-0720">Serine protease</keyword>
<evidence type="ECO:0000256" key="6">
    <source>
        <dbReference type="RuleBase" id="RU003355"/>
    </source>
</evidence>
<dbReference type="EC" id="3.4.-.-" evidence="8"/>
<dbReference type="PANTHER" id="PTHR43399">
    <property type="entry name" value="SUBTILISIN-RELATED"/>
    <property type="match status" value="1"/>
</dbReference>
<name>A0ABW3XZC3_9FLAO</name>
<dbReference type="PROSITE" id="PS51257">
    <property type="entry name" value="PROKAR_LIPOPROTEIN"/>
    <property type="match status" value="1"/>
</dbReference>
<dbReference type="PROSITE" id="PS00138">
    <property type="entry name" value="SUBTILASE_SER"/>
    <property type="match status" value="1"/>
</dbReference>
<dbReference type="PIRSF" id="PIRSF037892">
    <property type="entry name" value="Subtilisin_rel_SRU_0565"/>
    <property type="match status" value="1"/>
</dbReference>
<dbReference type="CDD" id="cd07483">
    <property type="entry name" value="Peptidases_S8_Subtilisin_Novo-like"/>
    <property type="match status" value="1"/>
</dbReference>
<dbReference type="PROSITE" id="PS51892">
    <property type="entry name" value="SUBTILASE"/>
    <property type="match status" value="1"/>
</dbReference>
<dbReference type="InterPro" id="IPR000209">
    <property type="entry name" value="Peptidase_S8/S53_dom"/>
</dbReference>
<evidence type="ECO:0000259" key="7">
    <source>
        <dbReference type="Pfam" id="PF00082"/>
    </source>
</evidence>
<dbReference type="InterPro" id="IPR022398">
    <property type="entry name" value="Peptidase_S8_His-AS"/>
</dbReference>
<dbReference type="Proteomes" id="UP001597201">
    <property type="component" value="Unassembled WGS sequence"/>
</dbReference>
<feature type="domain" description="Peptidase S8/S53" evidence="7">
    <location>
        <begin position="306"/>
        <end position="515"/>
    </location>
</feature>
<dbReference type="InterPro" id="IPR034080">
    <property type="entry name" value="Protease_P7-like_dom"/>
</dbReference>
<reference evidence="9" key="1">
    <citation type="journal article" date="2019" name="Int. J. Syst. Evol. Microbiol.">
        <title>The Global Catalogue of Microorganisms (GCM) 10K type strain sequencing project: providing services to taxonomists for standard genome sequencing and annotation.</title>
        <authorList>
            <consortium name="The Broad Institute Genomics Platform"/>
            <consortium name="The Broad Institute Genome Sequencing Center for Infectious Disease"/>
            <person name="Wu L."/>
            <person name="Ma J."/>
        </authorList>
    </citation>
    <scope>NUCLEOTIDE SEQUENCE [LARGE SCALE GENOMIC DNA]</scope>
    <source>
        <strain evidence="9">CCUG 61485</strain>
    </source>
</reference>
<dbReference type="Gene3D" id="3.40.50.200">
    <property type="entry name" value="Peptidase S8/S53 domain"/>
    <property type="match status" value="2"/>
</dbReference>
<dbReference type="InterPro" id="IPR036852">
    <property type="entry name" value="Peptidase_S8/S53_dom_sf"/>
</dbReference>
<gene>
    <name evidence="8" type="ORF">ACFQ39_01450</name>
</gene>
<keyword evidence="3 5" id="KW-0378">Hydrolase</keyword>
<dbReference type="PANTHER" id="PTHR43399:SF4">
    <property type="entry name" value="CELL WALL-ASSOCIATED PROTEASE"/>
    <property type="match status" value="1"/>
</dbReference>
<keyword evidence="9" id="KW-1185">Reference proteome</keyword>
<dbReference type="GO" id="GO:0016787">
    <property type="term" value="F:hydrolase activity"/>
    <property type="evidence" value="ECO:0007669"/>
    <property type="project" value="UniProtKB-KW"/>
</dbReference>
<protein>
    <submittedName>
        <fullName evidence="8">S8 family peptidase</fullName>
        <ecNumber evidence="8">3.4.-.-</ecNumber>
    </submittedName>
</protein>
<dbReference type="InterPro" id="IPR017308">
    <property type="entry name" value="Pept_S8_subtilisin_bacteroid"/>
</dbReference>
<dbReference type="PROSITE" id="PS00136">
    <property type="entry name" value="SUBTILASE_ASP"/>
    <property type="match status" value="1"/>
</dbReference>
<evidence type="ECO:0000256" key="3">
    <source>
        <dbReference type="ARBA" id="ARBA00022801"/>
    </source>
</evidence>
<feature type="active site" description="Charge relay system" evidence="5">
    <location>
        <position position="311"/>
    </location>
</feature>
<evidence type="ECO:0000256" key="4">
    <source>
        <dbReference type="ARBA" id="ARBA00022825"/>
    </source>
</evidence>
<dbReference type="PRINTS" id="PR00723">
    <property type="entry name" value="SUBTILISIN"/>
</dbReference>
<feature type="active site" description="Charge relay system" evidence="5">
    <location>
        <position position="96"/>
    </location>
</feature>
<dbReference type="InterPro" id="IPR023827">
    <property type="entry name" value="Peptidase_S8_Asp-AS"/>
</dbReference>
<feature type="active site" description="Charge relay system" evidence="5">
    <location>
        <position position="481"/>
    </location>
</feature>
<dbReference type="InterPro" id="IPR051048">
    <property type="entry name" value="Peptidase_S8/S53_subtilisin"/>
</dbReference>
<evidence type="ECO:0000256" key="2">
    <source>
        <dbReference type="ARBA" id="ARBA00022670"/>
    </source>
</evidence>
<dbReference type="EMBL" id="JBHTMY010000001">
    <property type="protein sequence ID" value="MFD1314266.1"/>
    <property type="molecule type" value="Genomic_DNA"/>
</dbReference>
<dbReference type="PROSITE" id="PS00137">
    <property type="entry name" value="SUBTILASE_HIS"/>
    <property type="match status" value="1"/>
</dbReference>
<evidence type="ECO:0000256" key="1">
    <source>
        <dbReference type="ARBA" id="ARBA00011073"/>
    </source>
</evidence>
<comment type="similarity">
    <text evidence="1 5 6">Belongs to the peptidase S8 family.</text>
</comment>
<sequence>MKINHFIAGLGLTIFLAGCSSTQVSTNNNISKIPVPAGDDVVINLPEKKGTMSEAEIHAWPHADLATDTIPGMSLAKAYEFVEGKKSHTVIVGIIDSGIDINHEDLKDQIWVNAKDIPNNNKDEDKNGYVDDANGWNFLGGPKGAAAPEQLEVTRLYNKYSEKYDGVDPSSVSAKDKEEYDYYLKIKNDFEKRISEANENYQYYTGLMSMISEADEAAKAKFGEGYTIENLNTLPADEQNPLLMKVVSSGAKVEDVKKQINGGLEYYGAQVNNQYNLEFDGRSVTGDDPYDIKDVPYGNPWVIGSVEKEKHGTHVAGIVLATRNNNKGMNGVTNNVKLITARAVPDGDEYDKDVALAIRYMADMGAKVVNMSFGKYYSPNAEWVYDAIKYAASKDVLLVHAAGNDGKDIDKSDNFPTDAPNKIDELTDNVITIGASTRNYNDKLVASFSNYGKKNVDLFAPGLEIYSTVPNNEYEQLQGTSMAAPQVAGVAAMIRAYYPELSASQVKHILMNSGTKIDLEVLLPKAEGKKVPFADLSASGRVLNAYGAMKMADQMVNGK</sequence>
<keyword evidence="2 5" id="KW-0645">Protease</keyword>
<evidence type="ECO:0000313" key="8">
    <source>
        <dbReference type="EMBL" id="MFD1314266.1"/>
    </source>
</evidence>
<dbReference type="InterPro" id="IPR015500">
    <property type="entry name" value="Peptidase_S8_subtilisin-rel"/>
</dbReference>